<dbReference type="Gene3D" id="3.30.420.40">
    <property type="match status" value="2"/>
</dbReference>
<dbReference type="SUPFAM" id="SSF46785">
    <property type="entry name" value="Winged helix' DNA-binding domain"/>
    <property type="match status" value="1"/>
</dbReference>
<dbReference type="Proteomes" id="UP001184150">
    <property type="component" value="Unassembled WGS sequence"/>
</dbReference>
<feature type="domain" description="HTH crp-type" evidence="2">
    <location>
        <begin position="26"/>
        <end position="84"/>
    </location>
</feature>
<keyword evidence="4" id="KW-1185">Reference proteome</keyword>
<dbReference type="PANTHER" id="PTHR18964">
    <property type="entry name" value="ROK (REPRESSOR, ORF, KINASE) FAMILY"/>
    <property type="match status" value="1"/>
</dbReference>
<proteinExistence type="inferred from homology"/>
<evidence type="ECO:0000259" key="2">
    <source>
        <dbReference type="SMART" id="SM00419"/>
    </source>
</evidence>
<dbReference type="EMBL" id="JAVDRD010000007">
    <property type="protein sequence ID" value="MDR6512138.1"/>
    <property type="molecule type" value="Genomic_DNA"/>
</dbReference>
<reference evidence="3 4" key="1">
    <citation type="submission" date="2023-07" db="EMBL/GenBank/DDBJ databases">
        <title>Sorghum-associated microbial communities from plants grown in Nebraska, USA.</title>
        <authorList>
            <person name="Schachtman D."/>
        </authorList>
    </citation>
    <scope>NUCLEOTIDE SEQUENCE [LARGE SCALE GENOMIC DNA]</scope>
    <source>
        <strain evidence="3 4">DS1027</strain>
    </source>
</reference>
<dbReference type="RefSeq" id="WP_107716300.1">
    <property type="nucleotide sequence ID" value="NZ_CP140000.1"/>
</dbReference>
<dbReference type="Pfam" id="PF00480">
    <property type="entry name" value="ROK"/>
    <property type="match status" value="1"/>
</dbReference>
<dbReference type="Gene3D" id="1.10.10.10">
    <property type="entry name" value="Winged helix-like DNA-binding domain superfamily/Winged helix DNA-binding domain"/>
    <property type="match status" value="1"/>
</dbReference>
<dbReference type="GO" id="GO:0016301">
    <property type="term" value="F:kinase activity"/>
    <property type="evidence" value="ECO:0007669"/>
    <property type="project" value="UniProtKB-KW"/>
</dbReference>
<dbReference type="InterPro" id="IPR000600">
    <property type="entry name" value="ROK"/>
</dbReference>
<keyword evidence="3" id="KW-0418">Kinase</keyword>
<gene>
    <name evidence="3" type="ORF">J2792_003021</name>
</gene>
<dbReference type="InterPro" id="IPR012318">
    <property type="entry name" value="HTH_CRP"/>
</dbReference>
<evidence type="ECO:0000256" key="1">
    <source>
        <dbReference type="ARBA" id="ARBA00006479"/>
    </source>
</evidence>
<accession>A0ABU1MP66</accession>
<comment type="similarity">
    <text evidence="1">Belongs to the ROK (NagC/XylR) family.</text>
</comment>
<evidence type="ECO:0000313" key="4">
    <source>
        <dbReference type="Proteomes" id="UP001184150"/>
    </source>
</evidence>
<protein>
    <submittedName>
        <fullName evidence="3">NBD/HSP70 family sugar kinase</fullName>
    </submittedName>
</protein>
<dbReference type="SUPFAM" id="SSF53067">
    <property type="entry name" value="Actin-like ATPase domain"/>
    <property type="match status" value="1"/>
</dbReference>
<dbReference type="PANTHER" id="PTHR18964:SF149">
    <property type="entry name" value="BIFUNCTIONAL UDP-N-ACETYLGLUCOSAMINE 2-EPIMERASE_N-ACETYLMANNOSAMINE KINASE"/>
    <property type="match status" value="1"/>
</dbReference>
<sequence>MASDQIRLSGTNLERAADHNQRVTLHAIRVNGPLTRIDLARITGLTPPAIANITKRLMADGLIEDAGQRRGGRGQPATRLVINRSACYAIGVNIDRDHITLVVVDFAGAVVAGITQDIAFPMPADVQALYRGSIRRLLDEAGVEPARLVGLGVAKPDDFGLVDLPGRPADFACWETADIADLFRGPFELPIFVENDAAAAAMGEQQLGHGQTCSSFFYILVSSGLGGGLVVDGAYFRGANGRSGEIGFMLARREGQAPHPVQDLVSLSGVRRALGAVGLTEADLRGNPDDPRLASAMAAWVEGAAEELCDPLIAVNCLINPAAIFVGGRLPGRWVDALADRLNQLLQRRGAHVPALSLVQRAWLAEDAPAVGAAILPFSHFLLPAARVLWTADAQG</sequence>
<evidence type="ECO:0000313" key="3">
    <source>
        <dbReference type="EMBL" id="MDR6512138.1"/>
    </source>
</evidence>
<dbReference type="SMART" id="SM00419">
    <property type="entry name" value="HTH_CRP"/>
    <property type="match status" value="1"/>
</dbReference>
<organism evidence="3 4">
    <name type="scientific">Novosphingobium capsulatum</name>
    <dbReference type="NCBI Taxonomy" id="13688"/>
    <lineage>
        <taxon>Bacteria</taxon>
        <taxon>Pseudomonadati</taxon>
        <taxon>Pseudomonadota</taxon>
        <taxon>Alphaproteobacteria</taxon>
        <taxon>Sphingomonadales</taxon>
        <taxon>Sphingomonadaceae</taxon>
        <taxon>Novosphingobium</taxon>
    </lineage>
</organism>
<dbReference type="InterPro" id="IPR043129">
    <property type="entry name" value="ATPase_NBD"/>
</dbReference>
<keyword evidence="3" id="KW-0808">Transferase</keyword>
<dbReference type="InterPro" id="IPR036388">
    <property type="entry name" value="WH-like_DNA-bd_sf"/>
</dbReference>
<name>A0ABU1MP66_9SPHN</name>
<comment type="caution">
    <text evidence="3">The sequence shown here is derived from an EMBL/GenBank/DDBJ whole genome shotgun (WGS) entry which is preliminary data.</text>
</comment>
<dbReference type="InterPro" id="IPR036390">
    <property type="entry name" value="WH_DNA-bd_sf"/>
</dbReference>
<dbReference type="Pfam" id="PF13412">
    <property type="entry name" value="HTH_24"/>
    <property type="match status" value="1"/>
</dbReference>